<comment type="similarity">
    <text evidence="3">Belongs to the protein disulfide isomerase family.</text>
</comment>
<evidence type="ECO:0000256" key="1">
    <source>
        <dbReference type="ARBA" id="ARBA00001182"/>
    </source>
</evidence>
<evidence type="ECO:0000259" key="10">
    <source>
        <dbReference type="PROSITE" id="PS51352"/>
    </source>
</evidence>
<dbReference type="Gene3D" id="3.40.30.10">
    <property type="entry name" value="Glutaredoxin"/>
    <property type="match status" value="1"/>
</dbReference>
<evidence type="ECO:0000256" key="7">
    <source>
        <dbReference type="ARBA" id="ARBA00023284"/>
    </source>
</evidence>
<reference evidence="11 12" key="1">
    <citation type="submission" date="2024-04" db="EMBL/GenBank/DDBJ databases">
        <title>Tritrichomonas musculus Genome.</title>
        <authorList>
            <person name="Alves-Ferreira E."/>
            <person name="Grigg M."/>
            <person name="Lorenzi H."/>
            <person name="Galac M."/>
        </authorList>
    </citation>
    <scope>NUCLEOTIDE SEQUENCE [LARGE SCALE GENOMIC DNA]</scope>
    <source>
        <strain evidence="11 12">EAF2021</strain>
    </source>
</reference>
<keyword evidence="6" id="KW-0413">Isomerase</keyword>
<feature type="chain" id="PRO_5046774857" description="protein disulfide-isomerase" evidence="9">
    <location>
        <begin position="21"/>
        <end position="527"/>
    </location>
</feature>
<sequence length="527" mass="60837">MFLFLHLLFLLNVRIKVPIGQTSYIPFLEGKPLKNELSKNKRSIVFFSDPTSTLDFADFAIHEYKEQIKFIRSSISEGRTNYQCPDFSPCIRAFEKSKIIHIEIPTILQAPQFLLWVKNSLTPGIINVSTPGHLHQLLIKHDPLIFEIVDQKKLLSKKTFERRKIIPENLTLYLTTQSIFKDINVTVENGYYLFRPADHELLPLTEKQIRSNVIEQLLLPSASSNVLDINECNISQKAFLAGYMINETNSYSSEVELKILKHLASKYSDQMHFTTLYGKPSELYKKASDLLTLPTPYFFIFNTSDIQGGRWLIYKDKVDDIEYVDNFVKRVLADEEYFTVISEDIPSYPGYQTEPFKKIVADNFDDLVISNDNDVFVAFTAPWCPHCTNLKPILNETAYLLKDTKAKVYYIDGSKNDIPECVPSIEGYPTLYFWPAGKKDEAPIKYGGIKRFKDILNFINKTSTNPIEIPPYNEDEIKERIKLIQNPPKPKVEEDKKTDTELNNQDDQEVIYVDETDENVENGDIEN</sequence>
<comment type="subcellular location">
    <subcellularLocation>
        <location evidence="2">Endoplasmic reticulum lumen</location>
    </subcellularLocation>
</comment>
<evidence type="ECO:0000256" key="5">
    <source>
        <dbReference type="ARBA" id="ARBA00022824"/>
    </source>
</evidence>
<keyword evidence="7" id="KW-0676">Redox-active center</keyword>
<feature type="signal peptide" evidence="9">
    <location>
        <begin position="1"/>
        <end position="20"/>
    </location>
</feature>
<protein>
    <recommendedName>
        <fullName evidence="4">protein disulfide-isomerase</fullName>
        <ecNumber evidence="4">5.3.4.1</ecNumber>
    </recommendedName>
</protein>
<evidence type="ECO:0000256" key="2">
    <source>
        <dbReference type="ARBA" id="ARBA00004319"/>
    </source>
</evidence>
<accession>A0ABR2KQS5</accession>
<dbReference type="EC" id="5.3.4.1" evidence="4"/>
<feature type="compositionally biased region" description="Basic and acidic residues" evidence="8">
    <location>
        <begin position="490"/>
        <end position="500"/>
    </location>
</feature>
<feature type="compositionally biased region" description="Acidic residues" evidence="8">
    <location>
        <begin position="504"/>
        <end position="527"/>
    </location>
</feature>
<dbReference type="InterPro" id="IPR017937">
    <property type="entry name" value="Thioredoxin_CS"/>
</dbReference>
<dbReference type="InterPro" id="IPR013766">
    <property type="entry name" value="Thioredoxin_domain"/>
</dbReference>
<evidence type="ECO:0000256" key="8">
    <source>
        <dbReference type="SAM" id="MobiDB-lite"/>
    </source>
</evidence>
<dbReference type="PANTHER" id="PTHR18929:SF132">
    <property type="entry name" value="PROTEIN DISULFIDE-ISOMERASE A3"/>
    <property type="match status" value="1"/>
</dbReference>
<dbReference type="Pfam" id="PF00085">
    <property type="entry name" value="Thioredoxin"/>
    <property type="match status" value="1"/>
</dbReference>
<comment type="catalytic activity">
    <reaction evidence="1">
        <text>Catalyzes the rearrangement of -S-S- bonds in proteins.</text>
        <dbReference type="EC" id="5.3.4.1"/>
    </reaction>
</comment>
<evidence type="ECO:0000313" key="12">
    <source>
        <dbReference type="Proteomes" id="UP001470230"/>
    </source>
</evidence>
<organism evidence="11 12">
    <name type="scientific">Tritrichomonas musculus</name>
    <dbReference type="NCBI Taxonomy" id="1915356"/>
    <lineage>
        <taxon>Eukaryota</taxon>
        <taxon>Metamonada</taxon>
        <taxon>Parabasalia</taxon>
        <taxon>Tritrichomonadida</taxon>
        <taxon>Tritrichomonadidae</taxon>
        <taxon>Tritrichomonas</taxon>
    </lineage>
</organism>
<feature type="domain" description="Thioredoxin" evidence="10">
    <location>
        <begin position="339"/>
        <end position="464"/>
    </location>
</feature>
<evidence type="ECO:0000256" key="6">
    <source>
        <dbReference type="ARBA" id="ARBA00023235"/>
    </source>
</evidence>
<comment type="caution">
    <text evidence="11">The sequence shown here is derived from an EMBL/GenBank/DDBJ whole genome shotgun (WGS) entry which is preliminary data.</text>
</comment>
<gene>
    <name evidence="11" type="ORF">M9Y10_021920</name>
</gene>
<proteinExistence type="inferred from homology"/>
<keyword evidence="9" id="KW-0732">Signal</keyword>
<evidence type="ECO:0000313" key="11">
    <source>
        <dbReference type="EMBL" id="KAK8893498.1"/>
    </source>
</evidence>
<feature type="region of interest" description="Disordered" evidence="8">
    <location>
        <begin position="483"/>
        <end position="527"/>
    </location>
</feature>
<dbReference type="PROSITE" id="PS51352">
    <property type="entry name" value="THIOREDOXIN_2"/>
    <property type="match status" value="1"/>
</dbReference>
<evidence type="ECO:0000256" key="9">
    <source>
        <dbReference type="SAM" id="SignalP"/>
    </source>
</evidence>
<keyword evidence="12" id="KW-1185">Reference proteome</keyword>
<keyword evidence="5" id="KW-0256">Endoplasmic reticulum</keyword>
<evidence type="ECO:0000256" key="3">
    <source>
        <dbReference type="ARBA" id="ARBA00006347"/>
    </source>
</evidence>
<dbReference type="SUPFAM" id="SSF52833">
    <property type="entry name" value="Thioredoxin-like"/>
    <property type="match status" value="1"/>
</dbReference>
<dbReference type="PROSITE" id="PS00194">
    <property type="entry name" value="THIOREDOXIN_1"/>
    <property type="match status" value="1"/>
</dbReference>
<dbReference type="PANTHER" id="PTHR18929">
    <property type="entry name" value="PROTEIN DISULFIDE ISOMERASE"/>
    <property type="match status" value="1"/>
</dbReference>
<dbReference type="EMBL" id="JAPFFF010000003">
    <property type="protein sequence ID" value="KAK8893498.1"/>
    <property type="molecule type" value="Genomic_DNA"/>
</dbReference>
<dbReference type="InterPro" id="IPR036249">
    <property type="entry name" value="Thioredoxin-like_sf"/>
</dbReference>
<dbReference type="Proteomes" id="UP001470230">
    <property type="component" value="Unassembled WGS sequence"/>
</dbReference>
<evidence type="ECO:0000256" key="4">
    <source>
        <dbReference type="ARBA" id="ARBA00012723"/>
    </source>
</evidence>
<name>A0ABR2KQS5_9EUKA</name>